<dbReference type="Pfam" id="PF13439">
    <property type="entry name" value="Glyco_transf_4"/>
    <property type="match status" value="1"/>
</dbReference>
<evidence type="ECO:0000256" key="1">
    <source>
        <dbReference type="ARBA" id="ARBA00022679"/>
    </source>
</evidence>
<dbReference type="GO" id="GO:0009103">
    <property type="term" value="P:lipopolysaccharide biosynthetic process"/>
    <property type="evidence" value="ECO:0007669"/>
    <property type="project" value="TreeGrafter"/>
</dbReference>
<sequence length="371" mass="41342">MLTQEKPIRRVLMTADAVGGVWTYALDLCSALDKSGITVCLALMGAHASKKQLEEAAKIPNLVIHQSDYKLEWMHEPWADVELAAGWLLKLESTFKPDIIHLNGYVHASIAWSAPVVVVAHSCVLSWWQAVKHEPAPNEWTAYKNAVQRGLRAANAVVSISQSYSNEIQRIYGPLNNLRVIYNGRDSHLLRSAEKKMKAFAMGRIWDEAKNLPMLAELTNRHNIPIVIAGNNNHPDTGTSISIPNVTLAGILSPAEVSEHLPESYIYIMPAKYEPFGLSVLEAALSGCLLLLADIPTFRELWSDAALFFNPNDPLELDQLLDYVILHPVECGQMIERSSKRSKNLSLENMANSYVSLYKSLIREEQFAISS</sequence>
<keyword evidence="1 4" id="KW-0808">Transferase</keyword>
<dbReference type="InterPro" id="IPR001296">
    <property type="entry name" value="Glyco_trans_1"/>
</dbReference>
<reference evidence="4 5" key="1">
    <citation type="submission" date="2018-08" db="EMBL/GenBank/DDBJ databases">
        <title>Mucilaginibacter terrae sp. nov., isolated from manganese diggings.</title>
        <authorList>
            <person name="Huang Y."/>
            <person name="Zhou Z."/>
        </authorList>
    </citation>
    <scope>NUCLEOTIDE SEQUENCE [LARGE SCALE GENOMIC DNA]</scope>
    <source>
        <strain evidence="4 5">ZH6</strain>
    </source>
</reference>
<accession>A0A3E2NP83</accession>
<organism evidence="4 5">
    <name type="scientific">Mucilaginibacter terrenus</name>
    <dbReference type="NCBI Taxonomy" id="2482727"/>
    <lineage>
        <taxon>Bacteria</taxon>
        <taxon>Pseudomonadati</taxon>
        <taxon>Bacteroidota</taxon>
        <taxon>Sphingobacteriia</taxon>
        <taxon>Sphingobacteriales</taxon>
        <taxon>Sphingobacteriaceae</taxon>
        <taxon>Mucilaginibacter</taxon>
    </lineage>
</organism>
<gene>
    <name evidence="4" type="ORF">DYU05_11435</name>
</gene>
<dbReference type="Pfam" id="PF00534">
    <property type="entry name" value="Glycos_transf_1"/>
    <property type="match status" value="1"/>
</dbReference>
<evidence type="ECO:0000259" key="3">
    <source>
        <dbReference type="Pfam" id="PF13439"/>
    </source>
</evidence>
<dbReference type="AlphaFoldDB" id="A0A3E2NP83"/>
<evidence type="ECO:0000313" key="5">
    <source>
        <dbReference type="Proteomes" id="UP000260823"/>
    </source>
</evidence>
<dbReference type="SUPFAM" id="SSF53756">
    <property type="entry name" value="UDP-Glycosyltransferase/glycogen phosphorylase"/>
    <property type="match status" value="1"/>
</dbReference>
<evidence type="ECO:0000259" key="2">
    <source>
        <dbReference type="Pfam" id="PF00534"/>
    </source>
</evidence>
<feature type="domain" description="Glycosyltransferase subfamily 4-like N-terminal" evidence="3">
    <location>
        <begin position="18"/>
        <end position="186"/>
    </location>
</feature>
<dbReference type="Gene3D" id="3.40.50.2000">
    <property type="entry name" value="Glycogen Phosphorylase B"/>
    <property type="match status" value="2"/>
</dbReference>
<proteinExistence type="predicted"/>
<keyword evidence="5" id="KW-1185">Reference proteome</keyword>
<evidence type="ECO:0000313" key="4">
    <source>
        <dbReference type="EMBL" id="RFZ82773.1"/>
    </source>
</evidence>
<comment type="caution">
    <text evidence="4">The sequence shown here is derived from an EMBL/GenBank/DDBJ whole genome shotgun (WGS) entry which is preliminary data.</text>
</comment>
<dbReference type="Proteomes" id="UP000260823">
    <property type="component" value="Unassembled WGS sequence"/>
</dbReference>
<name>A0A3E2NP83_9SPHI</name>
<dbReference type="InterPro" id="IPR028098">
    <property type="entry name" value="Glyco_trans_4-like_N"/>
</dbReference>
<protein>
    <submittedName>
        <fullName evidence="4">Glycosyltransferase</fullName>
    </submittedName>
</protein>
<dbReference type="PANTHER" id="PTHR46401">
    <property type="entry name" value="GLYCOSYLTRANSFERASE WBBK-RELATED"/>
    <property type="match status" value="1"/>
</dbReference>
<dbReference type="PANTHER" id="PTHR46401:SF2">
    <property type="entry name" value="GLYCOSYLTRANSFERASE WBBK-RELATED"/>
    <property type="match status" value="1"/>
</dbReference>
<feature type="domain" description="Glycosyl transferase family 1" evidence="2">
    <location>
        <begin position="194"/>
        <end position="340"/>
    </location>
</feature>
<dbReference type="EMBL" id="QWDE01000002">
    <property type="protein sequence ID" value="RFZ82773.1"/>
    <property type="molecule type" value="Genomic_DNA"/>
</dbReference>
<dbReference type="GO" id="GO:0016757">
    <property type="term" value="F:glycosyltransferase activity"/>
    <property type="evidence" value="ECO:0007669"/>
    <property type="project" value="InterPro"/>
</dbReference>
<dbReference type="RefSeq" id="WP_117383176.1">
    <property type="nucleotide sequence ID" value="NZ_QWDE01000002.1"/>
</dbReference>
<dbReference type="OrthoDB" id="9811239at2"/>